<reference evidence="2" key="1">
    <citation type="journal article" date="2017" name="Nat. Microbiol.">
        <title>Global analysis of biosynthetic gene clusters reveals vast potential of secondary metabolite production in Penicillium species.</title>
        <authorList>
            <person name="Nielsen J.C."/>
            <person name="Grijseels S."/>
            <person name="Prigent S."/>
            <person name="Ji B."/>
            <person name="Dainat J."/>
            <person name="Nielsen K.F."/>
            <person name="Frisvad J.C."/>
            <person name="Workman M."/>
            <person name="Nielsen J."/>
        </authorList>
    </citation>
    <scope>NUCLEOTIDE SEQUENCE [LARGE SCALE GENOMIC DNA]</scope>
    <source>
        <strain evidence="2">IBT 24891</strain>
    </source>
</reference>
<sequence>MHVARRDIYTDITESIFLPQLPHESQLLASTGSSQSSNVTPVPLDFAWPPAHIWETMDAAERASWSG</sequence>
<organism evidence="1 2">
    <name type="scientific">Penicillium steckii</name>
    <dbReference type="NCBI Taxonomy" id="303698"/>
    <lineage>
        <taxon>Eukaryota</taxon>
        <taxon>Fungi</taxon>
        <taxon>Dikarya</taxon>
        <taxon>Ascomycota</taxon>
        <taxon>Pezizomycotina</taxon>
        <taxon>Eurotiomycetes</taxon>
        <taxon>Eurotiomycetidae</taxon>
        <taxon>Eurotiales</taxon>
        <taxon>Aspergillaceae</taxon>
        <taxon>Penicillium</taxon>
    </lineage>
</organism>
<name>A0A1V6T3X3_9EURO</name>
<dbReference type="AlphaFoldDB" id="A0A1V6T3X3"/>
<dbReference type="Proteomes" id="UP000191285">
    <property type="component" value="Unassembled WGS sequence"/>
</dbReference>
<comment type="caution">
    <text evidence="1">The sequence shown here is derived from an EMBL/GenBank/DDBJ whole genome shotgun (WGS) entry which is preliminary data.</text>
</comment>
<evidence type="ECO:0000313" key="1">
    <source>
        <dbReference type="EMBL" id="OQE21095.1"/>
    </source>
</evidence>
<protein>
    <submittedName>
        <fullName evidence="1">Uncharacterized protein</fullName>
    </submittedName>
</protein>
<proteinExistence type="predicted"/>
<gene>
    <name evidence="1" type="ORF">PENSTE_c012G08010</name>
</gene>
<dbReference type="OrthoDB" id="5064334at2759"/>
<dbReference type="EMBL" id="MLKD01000012">
    <property type="protein sequence ID" value="OQE21095.1"/>
    <property type="molecule type" value="Genomic_DNA"/>
</dbReference>
<accession>A0A1V6T3X3</accession>
<evidence type="ECO:0000313" key="2">
    <source>
        <dbReference type="Proteomes" id="UP000191285"/>
    </source>
</evidence>
<keyword evidence="2" id="KW-1185">Reference proteome</keyword>